<dbReference type="Proteomes" id="UP000463470">
    <property type="component" value="Unassembled WGS sequence"/>
</dbReference>
<dbReference type="InterPro" id="IPR013762">
    <property type="entry name" value="Integrase-like_cat_sf"/>
</dbReference>
<evidence type="ECO:0000259" key="5">
    <source>
        <dbReference type="PROSITE" id="PS51898"/>
    </source>
</evidence>
<dbReference type="PANTHER" id="PTHR30349">
    <property type="entry name" value="PHAGE INTEGRASE-RELATED"/>
    <property type="match status" value="1"/>
</dbReference>
<feature type="domain" description="Tyr recombinase" evidence="5">
    <location>
        <begin position="120"/>
        <end position="299"/>
    </location>
</feature>
<dbReference type="InterPro" id="IPR002104">
    <property type="entry name" value="Integrase_catalytic"/>
</dbReference>
<dbReference type="InterPro" id="IPR044068">
    <property type="entry name" value="CB"/>
</dbReference>
<dbReference type="PANTHER" id="PTHR30349:SF41">
    <property type="entry name" value="INTEGRASE_RECOMBINASE PROTEIN MJ0367-RELATED"/>
    <property type="match status" value="1"/>
</dbReference>
<evidence type="ECO:0000313" key="8">
    <source>
        <dbReference type="Proteomes" id="UP000463470"/>
    </source>
</evidence>
<dbReference type="Pfam" id="PF00589">
    <property type="entry name" value="Phage_integrase"/>
    <property type="match status" value="1"/>
</dbReference>
<keyword evidence="3" id="KW-0233">DNA recombination</keyword>
<dbReference type="AlphaFoldDB" id="A0A845L8D9"/>
<keyword evidence="8" id="KW-1185">Reference proteome</keyword>
<evidence type="ECO:0000256" key="1">
    <source>
        <dbReference type="ARBA" id="ARBA00008857"/>
    </source>
</evidence>
<reference evidence="7 8" key="1">
    <citation type="submission" date="2020-01" db="EMBL/GenBank/DDBJ databases">
        <title>Whole-genome sequence of Heliobacterium undosum DSM 13378.</title>
        <authorList>
            <person name="Kyndt J.A."/>
            <person name="Meyer T.E."/>
        </authorList>
    </citation>
    <scope>NUCLEOTIDE SEQUENCE [LARGE SCALE GENOMIC DNA]</scope>
    <source>
        <strain evidence="7 8">DSM 13378</strain>
    </source>
</reference>
<evidence type="ECO:0000259" key="6">
    <source>
        <dbReference type="PROSITE" id="PS51900"/>
    </source>
</evidence>
<dbReference type="GO" id="GO:0006310">
    <property type="term" value="P:DNA recombination"/>
    <property type="evidence" value="ECO:0007669"/>
    <property type="project" value="UniProtKB-KW"/>
</dbReference>
<dbReference type="RefSeq" id="WP_161259414.1">
    <property type="nucleotide sequence ID" value="NZ_WXEY01000021.1"/>
</dbReference>
<dbReference type="GO" id="GO:0015074">
    <property type="term" value="P:DNA integration"/>
    <property type="evidence" value="ECO:0007669"/>
    <property type="project" value="InterPro"/>
</dbReference>
<dbReference type="GO" id="GO:0003677">
    <property type="term" value="F:DNA binding"/>
    <property type="evidence" value="ECO:0007669"/>
    <property type="project" value="UniProtKB-UniRule"/>
</dbReference>
<dbReference type="SUPFAM" id="SSF56349">
    <property type="entry name" value="DNA breaking-rejoining enzymes"/>
    <property type="match status" value="1"/>
</dbReference>
<dbReference type="CDD" id="cd00397">
    <property type="entry name" value="DNA_BRE_C"/>
    <property type="match status" value="1"/>
</dbReference>
<dbReference type="Pfam" id="PF13102">
    <property type="entry name" value="Phage_int_SAM_5"/>
    <property type="match status" value="1"/>
</dbReference>
<dbReference type="PROSITE" id="PS51898">
    <property type="entry name" value="TYR_RECOMBINASE"/>
    <property type="match status" value="1"/>
</dbReference>
<dbReference type="PROSITE" id="PS51900">
    <property type="entry name" value="CB"/>
    <property type="match status" value="1"/>
</dbReference>
<accession>A0A845L8D9</accession>
<dbReference type="InterPro" id="IPR025269">
    <property type="entry name" value="SAM-like_dom"/>
</dbReference>
<dbReference type="EMBL" id="WXEY01000021">
    <property type="protein sequence ID" value="MZP30890.1"/>
    <property type="molecule type" value="Genomic_DNA"/>
</dbReference>
<dbReference type="Gene3D" id="1.10.443.10">
    <property type="entry name" value="Intergrase catalytic core"/>
    <property type="match status" value="1"/>
</dbReference>
<comment type="similarity">
    <text evidence="1">Belongs to the 'phage' integrase family.</text>
</comment>
<dbReference type="InterPro" id="IPR011010">
    <property type="entry name" value="DNA_brk_join_enz"/>
</dbReference>
<gene>
    <name evidence="7" type="ORF">GTO91_14315</name>
</gene>
<dbReference type="Gene3D" id="1.10.150.130">
    <property type="match status" value="1"/>
</dbReference>
<dbReference type="OrthoDB" id="107900at2"/>
<sequence>MNSKNGLKRMTMTKTSEMTLTQLKDHFVKKCKVINLTEYTIFGYEYGFQKFMKFLGNQDVKASEISSDVIQDYTCWLKETGIKPITVNTYLRNLSPILHHGMELNIIPKFMIRSIRTEECVKEVYTDSELMILLKKPVTDSFAEYRNWVIINFLIATGVRALELRCLKVENIDLENEMILLKKTKSKKQRYIPISKSLSKIIGEYILFRKPSSSEEFLFCNEFGQQMPRTTLQNGIKKYCLKRGVTKFSLHLFRHTFAKRWILNKGDIFTLKKILGHSSLKMVNHYLNLYGDDLKKNFDEFCPLESIRVERERIKINR</sequence>
<dbReference type="InterPro" id="IPR050090">
    <property type="entry name" value="Tyrosine_recombinase_XerCD"/>
</dbReference>
<name>A0A845L8D9_9FIRM</name>
<proteinExistence type="inferred from homology"/>
<evidence type="ECO:0000256" key="3">
    <source>
        <dbReference type="ARBA" id="ARBA00023172"/>
    </source>
</evidence>
<comment type="caution">
    <text evidence="7">The sequence shown here is derived from an EMBL/GenBank/DDBJ whole genome shotgun (WGS) entry which is preliminary data.</text>
</comment>
<evidence type="ECO:0000256" key="2">
    <source>
        <dbReference type="ARBA" id="ARBA00023125"/>
    </source>
</evidence>
<keyword evidence="2 4" id="KW-0238">DNA-binding</keyword>
<evidence type="ECO:0000313" key="7">
    <source>
        <dbReference type="EMBL" id="MZP30890.1"/>
    </source>
</evidence>
<feature type="domain" description="Core-binding (CB)" evidence="6">
    <location>
        <begin position="18"/>
        <end position="102"/>
    </location>
</feature>
<dbReference type="InterPro" id="IPR010998">
    <property type="entry name" value="Integrase_recombinase_N"/>
</dbReference>
<evidence type="ECO:0000256" key="4">
    <source>
        <dbReference type="PROSITE-ProRule" id="PRU01248"/>
    </source>
</evidence>
<protein>
    <submittedName>
        <fullName evidence="7">Tyrosine-type recombinase/integrase</fullName>
    </submittedName>
</protein>
<organism evidence="7 8">
    <name type="scientific">Heliomicrobium undosum</name>
    <dbReference type="NCBI Taxonomy" id="121734"/>
    <lineage>
        <taxon>Bacteria</taxon>
        <taxon>Bacillati</taxon>
        <taxon>Bacillota</taxon>
        <taxon>Clostridia</taxon>
        <taxon>Eubacteriales</taxon>
        <taxon>Heliobacteriaceae</taxon>
        <taxon>Heliomicrobium</taxon>
    </lineage>
</organism>